<keyword evidence="3" id="KW-1185">Reference proteome</keyword>
<evidence type="ECO:0000256" key="1">
    <source>
        <dbReference type="SAM" id="MobiDB-lite"/>
    </source>
</evidence>
<organism evidence="2 3">
    <name type="scientific">Magallana gigas</name>
    <name type="common">Pacific oyster</name>
    <name type="synonym">Crassostrea gigas</name>
    <dbReference type="NCBI Taxonomy" id="29159"/>
    <lineage>
        <taxon>Eukaryota</taxon>
        <taxon>Metazoa</taxon>
        <taxon>Spiralia</taxon>
        <taxon>Lophotrochozoa</taxon>
        <taxon>Mollusca</taxon>
        <taxon>Bivalvia</taxon>
        <taxon>Autobranchia</taxon>
        <taxon>Pteriomorphia</taxon>
        <taxon>Ostreida</taxon>
        <taxon>Ostreoidea</taxon>
        <taxon>Ostreidae</taxon>
        <taxon>Magallana</taxon>
    </lineage>
</organism>
<sequence length="117" mass="12607">MFGFNKPFPLFTREKMADIACQMMTELGQTCGIGFLPTVVLSASTIALLTKGPAVMRFITETWRQEEEEEGNPLHRCVSRESLSPTPSGESLPSPKLSSCVDGGRGSDLAPTSSTPL</sequence>
<evidence type="ECO:0000313" key="2">
    <source>
        <dbReference type="EnsemblMetazoa" id="G26349.1:cds"/>
    </source>
</evidence>
<accession>A0A8W8L820</accession>
<name>A0A8W8L820_MAGGI</name>
<dbReference type="AlphaFoldDB" id="A0A8W8L820"/>
<dbReference type="Proteomes" id="UP000005408">
    <property type="component" value="Unassembled WGS sequence"/>
</dbReference>
<feature type="region of interest" description="Disordered" evidence="1">
    <location>
        <begin position="66"/>
        <end position="117"/>
    </location>
</feature>
<dbReference type="EnsemblMetazoa" id="G26349.1">
    <property type="protein sequence ID" value="G26349.1:cds"/>
    <property type="gene ID" value="G26349"/>
</dbReference>
<reference evidence="2" key="1">
    <citation type="submission" date="2022-08" db="UniProtKB">
        <authorList>
            <consortium name="EnsemblMetazoa"/>
        </authorList>
    </citation>
    <scope>IDENTIFICATION</scope>
    <source>
        <strain evidence="2">05x7-T-G4-1.051#20</strain>
    </source>
</reference>
<feature type="compositionally biased region" description="Polar residues" evidence="1">
    <location>
        <begin position="81"/>
        <end position="91"/>
    </location>
</feature>
<protein>
    <submittedName>
        <fullName evidence="2">Uncharacterized protein</fullName>
    </submittedName>
</protein>
<evidence type="ECO:0000313" key="3">
    <source>
        <dbReference type="Proteomes" id="UP000005408"/>
    </source>
</evidence>
<proteinExistence type="predicted"/>